<feature type="compositionally biased region" description="Basic and acidic residues" evidence="1">
    <location>
        <begin position="67"/>
        <end position="80"/>
    </location>
</feature>
<feature type="compositionally biased region" description="Polar residues" evidence="1">
    <location>
        <begin position="52"/>
        <end position="61"/>
    </location>
</feature>
<organism evidence="2">
    <name type="scientific">Sesamum latifolium</name>
    <dbReference type="NCBI Taxonomy" id="2727402"/>
    <lineage>
        <taxon>Eukaryota</taxon>
        <taxon>Viridiplantae</taxon>
        <taxon>Streptophyta</taxon>
        <taxon>Embryophyta</taxon>
        <taxon>Tracheophyta</taxon>
        <taxon>Spermatophyta</taxon>
        <taxon>Magnoliopsida</taxon>
        <taxon>eudicotyledons</taxon>
        <taxon>Gunneridae</taxon>
        <taxon>Pentapetalae</taxon>
        <taxon>asterids</taxon>
        <taxon>lamiids</taxon>
        <taxon>Lamiales</taxon>
        <taxon>Pedaliaceae</taxon>
        <taxon>Sesamum</taxon>
    </lineage>
</organism>
<protein>
    <submittedName>
        <fullName evidence="2">Uncharacterized protein</fullName>
    </submittedName>
</protein>
<gene>
    <name evidence="2" type="ORF">Slati_1940400</name>
</gene>
<comment type="caution">
    <text evidence="2">The sequence shown here is derived from an EMBL/GenBank/DDBJ whole genome shotgun (WGS) entry which is preliminary data.</text>
</comment>
<proteinExistence type="predicted"/>
<evidence type="ECO:0000256" key="1">
    <source>
        <dbReference type="SAM" id="MobiDB-lite"/>
    </source>
</evidence>
<dbReference type="EMBL" id="JACGWN010000006">
    <property type="protein sequence ID" value="KAL0448125.1"/>
    <property type="molecule type" value="Genomic_DNA"/>
</dbReference>
<reference evidence="2" key="1">
    <citation type="submission" date="2020-06" db="EMBL/GenBank/DDBJ databases">
        <authorList>
            <person name="Li T."/>
            <person name="Hu X."/>
            <person name="Zhang T."/>
            <person name="Song X."/>
            <person name="Zhang H."/>
            <person name="Dai N."/>
            <person name="Sheng W."/>
            <person name="Hou X."/>
            <person name="Wei L."/>
        </authorList>
    </citation>
    <scope>NUCLEOTIDE SEQUENCE</scope>
    <source>
        <strain evidence="2">KEN1</strain>
        <tissue evidence="2">Leaf</tissue>
    </source>
</reference>
<reference evidence="2" key="2">
    <citation type="journal article" date="2024" name="Plant">
        <title>Genomic evolution and insights into agronomic trait innovations of Sesamum species.</title>
        <authorList>
            <person name="Miao H."/>
            <person name="Wang L."/>
            <person name="Qu L."/>
            <person name="Liu H."/>
            <person name="Sun Y."/>
            <person name="Le M."/>
            <person name="Wang Q."/>
            <person name="Wei S."/>
            <person name="Zheng Y."/>
            <person name="Lin W."/>
            <person name="Duan Y."/>
            <person name="Cao H."/>
            <person name="Xiong S."/>
            <person name="Wang X."/>
            <person name="Wei L."/>
            <person name="Li C."/>
            <person name="Ma Q."/>
            <person name="Ju M."/>
            <person name="Zhao R."/>
            <person name="Li G."/>
            <person name="Mu C."/>
            <person name="Tian Q."/>
            <person name="Mei H."/>
            <person name="Zhang T."/>
            <person name="Gao T."/>
            <person name="Zhang H."/>
        </authorList>
    </citation>
    <scope>NUCLEOTIDE SEQUENCE</scope>
    <source>
        <strain evidence="2">KEN1</strain>
    </source>
</reference>
<evidence type="ECO:0000313" key="2">
    <source>
        <dbReference type="EMBL" id="KAL0448125.1"/>
    </source>
</evidence>
<name>A0AAW2X7F8_9LAMI</name>
<accession>A0AAW2X7F8</accession>
<sequence length="91" mass="9842">MLLGSAGESPPRSPRGPQLQVDQKERGGSLLRQGLHQEVLPRGRGQARWVSPTCSSRLSSTPPHPPPLKDERGVPVDPPKRPQTVCILANP</sequence>
<dbReference type="AlphaFoldDB" id="A0AAW2X7F8"/>
<feature type="region of interest" description="Disordered" evidence="1">
    <location>
        <begin position="1"/>
        <end position="83"/>
    </location>
</feature>